<gene>
    <name evidence="3" type="ORF">A4R43_18970</name>
</gene>
<dbReference type="InterPro" id="IPR011050">
    <property type="entry name" value="Pectin_lyase_fold/virulence"/>
</dbReference>
<keyword evidence="2" id="KW-0732">Signal</keyword>
<organism evidence="3 4">
    <name type="scientific">Amycolatopsis albispora</name>
    <dbReference type="NCBI Taxonomy" id="1804986"/>
    <lineage>
        <taxon>Bacteria</taxon>
        <taxon>Bacillati</taxon>
        <taxon>Actinomycetota</taxon>
        <taxon>Actinomycetes</taxon>
        <taxon>Pseudonocardiales</taxon>
        <taxon>Pseudonocardiaceae</taxon>
        <taxon>Amycolatopsis</taxon>
    </lineage>
</organism>
<dbReference type="OrthoDB" id="5149096at2"/>
<evidence type="ECO:0000256" key="1">
    <source>
        <dbReference type="SAM" id="MobiDB-lite"/>
    </source>
</evidence>
<feature type="compositionally biased region" description="Basic and acidic residues" evidence="1">
    <location>
        <begin position="309"/>
        <end position="319"/>
    </location>
</feature>
<dbReference type="KEGG" id="aab:A4R43_18970"/>
<reference evidence="3 4" key="1">
    <citation type="submission" date="2016-04" db="EMBL/GenBank/DDBJ databases">
        <title>Complete genome sequence and analysis of deep-sea sediment isolate, Amycolatopsis sp. WP1.</title>
        <authorList>
            <person name="Wang H."/>
            <person name="Chen S."/>
            <person name="Wu Q."/>
        </authorList>
    </citation>
    <scope>NUCLEOTIDE SEQUENCE [LARGE SCALE GENOMIC DNA]</scope>
    <source>
        <strain evidence="3 4">WP1</strain>
    </source>
</reference>
<keyword evidence="4" id="KW-1185">Reference proteome</keyword>
<feature type="compositionally biased region" description="Low complexity" evidence="1">
    <location>
        <begin position="320"/>
        <end position="332"/>
    </location>
</feature>
<evidence type="ECO:0000313" key="4">
    <source>
        <dbReference type="Proteomes" id="UP000250434"/>
    </source>
</evidence>
<evidence type="ECO:0000313" key="3">
    <source>
        <dbReference type="EMBL" id="AXB44343.1"/>
    </source>
</evidence>
<dbReference type="EMBL" id="CP015163">
    <property type="protein sequence ID" value="AXB44343.1"/>
    <property type="molecule type" value="Genomic_DNA"/>
</dbReference>
<dbReference type="SUPFAM" id="SSF51126">
    <property type="entry name" value="Pectin lyase-like"/>
    <property type="match status" value="1"/>
</dbReference>
<proteinExistence type="predicted"/>
<evidence type="ECO:0008006" key="5">
    <source>
        <dbReference type="Google" id="ProtNLM"/>
    </source>
</evidence>
<protein>
    <recommendedName>
        <fullName evidence="5">Right handed beta helix domain-containing protein</fullName>
    </recommendedName>
</protein>
<dbReference type="AlphaFoldDB" id="A0A344L8G9"/>
<dbReference type="RefSeq" id="WP_113693584.1">
    <property type="nucleotide sequence ID" value="NZ_CP015163.1"/>
</dbReference>
<feature type="region of interest" description="Disordered" evidence="1">
    <location>
        <begin position="308"/>
        <end position="332"/>
    </location>
</feature>
<accession>A0A344L8G9</accession>
<feature type="signal peptide" evidence="2">
    <location>
        <begin position="1"/>
        <end position="35"/>
    </location>
</feature>
<dbReference type="Proteomes" id="UP000250434">
    <property type="component" value="Chromosome"/>
</dbReference>
<sequence length="332" mass="32702">MFGLSHARTKSLAALTLAAASSSLGLVALATPASAGFVTFCEGSGGAVTVPGELRVASGKSCVLDGTRVTGSVTVEPGANLVVTGGTFDGGVAVQDDGFFDAQATKIAGDVVLTDAYGTFLSGGPVGGNVKVSAAAHPERSTYAFLSGAEVGGDVTSTVGEVYAENSEFAKSVTGTGVSYLDLTNVVVGANLSVSGATLGSVFCGGEVYGNATYTGNSHTLQIGADGPVIGCTQASYWGGNVTISDNTADVRVSNNIIRGNLAGTGNSPAPTGSDNRVRGTVSGQFENLSASASGFAARSAAVSPEAEAQAKVDQRRSAAENAAAVAGPAQL</sequence>
<name>A0A344L8G9_9PSEU</name>
<evidence type="ECO:0000256" key="2">
    <source>
        <dbReference type="SAM" id="SignalP"/>
    </source>
</evidence>
<feature type="chain" id="PRO_5016641415" description="Right handed beta helix domain-containing protein" evidence="2">
    <location>
        <begin position="36"/>
        <end position="332"/>
    </location>
</feature>